<dbReference type="Pfam" id="PF04082">
    <property type="entry name" value="Fungal_trans"/>
    <property type="match status" value="1"/>
</dbReference>
<feature type="coiled-coil region" evidence="13">
    <location>
        <begin position="65"/>
        <end position="92"/>
    </location>
</feature>
<dbReference type="InterPro" id="IPR050815">
    <property type="entry name" value="TF_fung"/>
</dbReference>
<evidence type="ECO:0000256" key="7">
    <source>
        <dbReference type="ARBA" id="ARBA00023015"/>
    </source>
</evidence>
<keyword evidence="5" id="KW-0479">Metal-binding</keyword>
<feature type="transmembrane region" description="Helical" evidence="15">
    <location>
        <begin position="1115"/>
        <end position="1137"/>
    </location>
</feature>
<comment type="caution">
    <text evidence="17">The sequence shown here is derived from an EMBL/GenBank/DDBJ whole genome shotgun (WGS) entry which is preliminary data.</text>
</comment>
<evidence type="ECO:0000256" key="6">
    <source>
        <dbReference type="ARBA" id="ARBA00022989"/>
    </source>
</evidence>
<evidence type="ECO:0000256" key="3">
    <source>
        <dbReference type="ARBA" id="ARBA00022448"/>
    </source>
</evidence>
<evidence type="ECO:0000256" key="5">
    <source>
        <dbReference type="ARBA" id="ARBA00022723"/>
    </source>
</evidence>
<dbReference type="Gene3D" id="1.20.1250.20">
    <property type="entry name" value="MFS general substrate transporter like domains"/>
    <property type="match status" value="1"/>
</dbReference>
<dbReference type="InterPro" id="IPR036259">
    <property type="entry name" value="MFS_trans_sf"/>
</dbReference>
<name>A0A8H5A6J0_FUSOX</name>
<keyword evidence="8 15" id="KW-0472">Membrane</keyword>
<feature type="compositionally biased region" description="Basic and acidic residues" evidence="14">
    <location>
        <begin position="133"/>
        <end position="151"/>
    </location>
</feature>
<evidence type="ECO:0000313" key="17">
    <source>
        <dbReference type="EMBL" id="KAF5258572.1"/>
    </source>
</evidence>
<evidence type="ECO:0000256" key="2">
    <source>
        <dbReference type="ARBA" id="ARBA00004141"/>
    </source>
</evidence>
<dbReference type="PANTHER" id="PTHR47338:SF23">
    <property type="entry name" value="ZN(II)2CYS6 TRANSCRIPTION FACTOR (EUROFUNG)"/>
    <property type="match status" value="1"/>
</dbReference>
<keyword evidence="10" id="KW-0325">Glycoprotein</keyword>
<feature type="transmembrane region" description="Helical" evidence="15">
    <location>
        <begin position="1076"/>
        <end position="1095"/>
    </location>
</feature>
<keyword evidence="11" id="KW-0539">Nucleus</keyword>
<dbReference type="SUPFAM" id="SSF57701">
    <property type="entry name" value="Zn2/Cys6 DNA-binding domain"/>
    <property type="match status" value="1"/>
</dbReference>
<evidence type="ECO:0000256" key="15">
    <source>
        <dbReference type="SAM" id="Phobius"/>
    </source>
</evidence>
<dbReference type="CDD" id="cd00067">
    <property type="entry name" value="GAL4"/>
    <property type="match status" value="1"/>
</dbReference>
<dbReference type="InterPro" id="IPR001138">
    <property type="entry name" value="Zn2Cys6_DnaBD"/>
</dbReference>
<evidence type="ECO:0000256" key="4">
    <source>
        <dbReference type="ARBA" id="ARBA00022692"/>
    </source>
</evidence>
<dbReference type="SUPFAM" id="SSF103473">
    <property type="entry name" value="MFS general substrate transporter"/>
    <property type="match status" value="1"/>
</dbReference>
<evidence type="ECO:0000256" key="8">
    <source>
        <dbReference type="ARBA" id="ARBA00023136"/>
    </source>
</evidence>
<feature type="transmembrane region" description="Helical" evidence="15">
    <location>
        <begin position="973"/>
        <end position="994"/>
    </location>
</feature>
<keyword evidence="3" id="KW-0813">Transport</keyword>
<dbReference type="Proteomes" id="UP000558688">
    <property type="component" value="Unassembled WGS sequence"/>
</dbReference>
<feature type="region of interest" description="Disordered" evidence="14">
    <location>
        <begin position="766"/>
        <end position="794"/>
    </location>
</feature>
<keyword evidence="9" id="KW-0804">Transcription</keyword>
<feature type="transmembrane region" description="Helical" evidence="15">
    <location>
        <begin position="1144"/>
        <end position="1163"/>
    </location>
</feature>
<evidence type="ECO:0000256" key="14">
    <source>
        <dbReference type="SAM" id="MobiDB-lite"/>
    </source>
</evidence>
<evidence type="ECO:0000259" key="16">
    <source>
        <dbReference type="PROSITE" id="PS50048"/>
    </source>
</evidence>
<feature type="transmembrane region" description="Helical" evidence="15">
    <location>
        <begin position="1169"/>
        <end position="1189"/>
    </location>
</feature>
<keyword evidence="7" id="KW-0805">Transcription regulation</keyword>
<dbReference type="Pfam" id="PF07690">
    <property type="entry name" value="MFS_1"/>
    <property type="match status" value="1"/>
</dbReference>
<feature type="transmembrane region" description="Helical" evidence="15">
    <location>
        <begin position="1006"/>
        <end position="1029"/>
    </location>
</feature>
<gene>
    <name evidence="17" type="ORF">FOXYS1_10843</name>
</gene>
<dbReference type="EMBL" id="JAAFOW010001960">
    <property type="protein sequence ID" value="KAF5258572.1"/>
    <property type="molecule type" value="Genomic_DNA"/>
</dbReference>
<comment type="subcellular location">
    <subcellularLocation>
        <location evidence="2">Membrane</location>
        <topology evidence="2">Multi-pass membrane protein</topology>
    </subcellularLocation>
    <subcellularLocation>
        <location evidence="1">Nucleus</location>
    </subcellularLocation>
</comment>
<dbReference type="GO" id="GO:0008270">
    <property type="term" value="F:zinc ion binding"/>
    <property type="evidence" value="ECO:0007669"/>
    <property type="project" value="InterPro"/>
</dbReference>
<evidence type="ECO:0000256" key="12">
    <source>
        <dbReference type="ARBA" id="ARBA00037968"/>
    </source>
</evidence>
<protein>
    <recommendedName>
        <fullName evidence="16">Zn(2)-C6 fungal-type domain-containing protein</fullName>
    </recommendedName>
</protein>
<feature type="compositionally biased region" description="Basic and acidic residues" evidence="14">
    <location>
        <begin position="1278"/>
        <end position="1315"/>
    </location>
</feature>
<dbReference type="PROSITE" id="PS00463">
    <property type="entry name" value="ZN2_CY6_FUNGAL_1"/>
    <property type="match status" value="1"/>
</dbReference>
<feature type="transmembrane region" description="Helical" evidence="15">
    <location>
        <begin position="1235"/>
        <end position="1256"/>
    </location>
</feature>
<proteinExistence type="inferred from homology"/>
<dbReference type="GO" id="GO:0000981">
    <property type="term" value="F:DNA-binding transcription factor activity, RNA polymerase II-specific"/>
    <property type="evidence" value="ECO:0007669"/>
    <property type="project" value="InterPro"/>
</dbReference>
<dbReference type="GO" id="GO:0006351">
    <property type="term" value="P:DNA-templated transcription"/>
    <property type="evidence" value="ECO:0007669"/>
    <property type="project" value="InterPro"/>
</dbReference>
<feature type="transmembrane region" description="Helical" evidence="15">
    <location>
        <begin position="1201"/>
        <end position="1223"/>
    </location>
</feature>
<evidence type="ECO:0000313" key="18">
    <source>
        <dbReference type="Proteomes" id="UP000558688"/>
    </source>
</evidence>
<dbReference type="GO" id="GO:0022857">
    <property type="term" value="F:transmembrane transporter activity"/>
    <property type="evidence" value="ECO:0007669"/>
    <property type="project" value="InterPro"/>
</dbReference>
<sequence>MDNDSSTQPEQTAQASDVGLACNCCRKRKLRCSRETPICEHCRKTGQDCVYETKRAKPGMKAGAIENVHKRLDALERTIAKQQTTLEALRTEQTSNNNAGSQQEAIDGQSLLFSLAREICKLGNPALAISSDTSHDSGNKRRRTEEHGAQQERLHYVVNQPTLPDNVILDQVVDAYFRQIHPWIPMIHEGRFRKRLQDHGDNTNLLPLLQAMILSASHHVPRRDVAEIAQSLIGDQEDVRDWVVAKATKCLSVENLQALIIICFRDIGDGEECRAWSLIGALTRMVEYLQLTIESDEADRSSFSRPYTSLHPPHGWTEAEERRRVFWCVFNLDRFCSFTTAWNTSLTSDDVNRRLPCDGITWRKEETVSTPYFGIWDKSAARIGNPIAFLPSHSTTAPATADEGGITPSEATTSPGAAASSVDMSTVGAFAYCIEATESLSRVTSYFLQQKVNTKDHNDLGSWLTRFKELDVRLVHWKMLLPKKWKVNIAQQSSRMDPNLTLAHVTHNASMILLHQPIAFPPLDWTFRTRLPSFCSLDTCQAAAIEIATITNHYLQIAEHTGPLSNQYAFCVYLAARVLLLHWRYHATDSLSSEFWALIQNLETMAKRWAGPHQLGIRENLASKYQAVLVDLHTRCVQDASFNINPSAYTTEVKHSRSVSQHLDAAPRLQGHQAVRHPAQENGGPSFAGNVSANAYYPGATPSLVNAQAGQRSGSVGSGDLGMISQMLLDAEFIDMDRVISFDDGIFGTEHESGVTLQSIAMTSQPRTNDGLEIQPTNEQPQTRRDIAGNPEEIPKPVVKNGVVVSSATKPEAKSVWLAWLYIFNWYPSHYSKEEKRLLRKLDRTILPLICSMYFIKWLDQSNINNAYNSGMKEELNLKGIEYNLFSTFYNIGYLVMEIPCMLLISRPKYARWVLPICETLWSIITFVQCRNNSAPMIYGMRFLMGLFETPAATGSLYVLSSWYRSDEVFKRAGVWYVSSNIGAMFGGYMQAAAHAGLDGKGGMAGWRWVFIIDGIISLPIAIAGFFLYPGVPTSPRVWWLSEDDQKLAQARMQDDGMRKSKKIGKKMLKRVFRKWHFYIAVCTYVCFQLTTWVAGQMIVWVKSTGQYSVEMINILPTGVQALAIVVGITVPSFVMVYPIWVPFCFAGTVLLFCHSTLLVWNIPLGLHFAAYFLLGMSSCITPMLFPWVHLIMKDDNEARSFTTGAMMTVGWAFFTWYNVVAFPITKGPRWTKGFSANVALTCCYLTLFMIGQFLWRRDIKAGLYKRAIEEEENEEAVNEKLGPDALDDKVTDHQVGRAHIEDKNAEDERIKEIK</sequence>
<feature type="region of interest" description="Disordered" evidence="14">
    <location>
        <begin position="130"/>
        <end position="151"/>
    </location>
</feature>
<dbReference type="GO" id="GO:0016020">
    <property type="term" value="C:membrane"/>
    <property type="evidence" value="ECO:0007669"/>
    <property type="project" value="UniProtKB-SubCell"/>
</dbReference>
<keyword evidence="6 15" id="KW-1133">Transmembrane helix</keyword>
<feature type="region of interest" description="Disordered" evidence="14">
    <location>
        <begin position="1276"/>
        <end position="1315"/>
    </location>
</feature>
<keyword evidence="4 15" id="KW-0812">Transmembrane</keyword>
<evidence type="ECO:0000256" key="11">
    <source>
        <dbReference type="ARBA" id="ARBA00023242"/>
    </source>
</evidence>
<evidence type="ECO:0000256" key="9">
    <source>
        <dbReference type="ARBA" id="ARBA00023163"/>
    </source>
</evidence>
<dbReference type="PANTHER" id="PTHR47338">
    <property type="entry name" value="ZN(II)2CYS6 TRANSCRIPTION FACTOR (EUROFUNG)-RELATED"/>
    <property type="match status" value="1"/>
</dbReference>
<dbReference type="GO" id="GO:0005634">
    <property type="term" value="C:nucleus"/>
    <property type="evidence" value="ECO:0007669"/>
    <property type="project" value="UniProtKB-SubCell"/>
</dbReference>
<keyword evidence="13" id="KW-0175">Coiled coil</keyword>
<dbReference type="FunFam" id="1.20.1250.20:FF:000065">
    <property type="entry name" value="Putative MFS pantothenate transporter"/>
    <property type="match status" value="1"/>
</dbReference>
<dbReference type="Gene3D" id="4.10.240.10">
    <property type="entry name" value="Zn(2)-C6 fungal-type DNA-binding domain"/>
    <property type="match status" value="1"/>
</dbReference>
<dbReference type="Pfam" id="PF00172">
    <property type="entry name" value="Zn_clus"/>
    <property type="match status" value="1"/>
</dbReference>
<feature type="transmembrane region" description="Helical" evidence="15">
    <location>
        <begin position="939"/>
        <end position="961"/>
    </location>
</feature>
<evidence type="ECO:0000256" key="1">
    <source>
        <dbReference type="ARBA" id="ARBA00004123"/>
    </source>
</evidence>
<accession>A0A8H5A6J0</accession>
<organism evidence="17 18">
    <name type="scientific">Fusarium oxysporum</name>
    <name type="common">Fusarium vascular wilt</name>
    <dbReference type="NCBI Taxonomy" id="5507"/>
    <lineage>
        <taxon>Eukaryota</taxon>
        <taxon>Fungi</taxon>
        <taxon>Dikarya</taxon>
        <taxon>Ascomycota</taxon>
        <taxon>Pezizomycotina</taxon>
        <taxon>Sordariomycetes</taxon>
        <taxon>Hypocreomycetidae</taxon>
        <taxon>Hypocreales</taxon>
        <taxon>Nectriaceae</taxon>
        <taxon>Fusarium</taxon>
        <taxon>Fusarium oxysporum species complex</taxon>
    </lineage>
</organism>
<dbReference type="InterPro" id="IPR007219">
    <property type="entry name" value="XnlR_reg_dom"/>
</dbReference>
<evidence type="ECO:0000256" key="13">
    <source>
        <dbReference type="SAM" id="Coils"/>
    </source>
</evidence>
<dbReference type="InterPro" id="IPR036864">
    <property type="entry name" value="Zn2-C6_fun-type_DNA-bd_sf"/>
</dbReference>
<dbReference type="PROSITE" id="PS50048">
    <property type="entry name" value="ZN2_CY6_FUNGAL_2"/>
    <property type="match status" value="1"/>
</dbReference>
<evidence type="ECO:0000256" key="10">
    <source>
        <dbReference type="ARBA" id="ARBA00023180"/>
    </source>
</evidence>
<feature type="domain" description="Zn(2)-C6 fungal-type" evidence="16">
    <location>
        <begin position="21"/>
        <end position="51"/>
    </location>
</feature>
<comment type="similarity">
    <text evidence="12">Belongs to the major facilitator superfamily. Allantoate permease family.</text>
</comment>
<dbReference type="GO" id="GO:0003677">
    <property type="term" value="F:DNA binding"/>
    <property type="evidence" value="ECO:0007669"/>
    <property type="project" value="InterPro"/>
</dbReference>
<reference evidence="17" key="1">
    <citation type="submission" date="2020-02" db="EMBL/GenBank/DDBJ databases">
        <title>Identification and distribution of gene clusters putatively required for synthesis of sphingolipid metabolism inhibitors in phylogenetically diverse species of the filamentous fungus Fusarium.</title>
        <authorList>
            <person name="Kim H.-S."/>
            <person name="Busman M."/>
            <person name="Brown D.W."/>
            <person name="Divon H."/>
            <person name="Uhlig S."/>
            <person name="Proctor R.H."/>
        </authorList>
    </citation>
    <scope>NUCLEOTIDE SEQUENCE [LARGE SCALE GENOMIC DNA]</scope>
    <source>
        <strain evidence="17">NRRL 39464</strain>
    </source>
</reference>
<dbReference type="InterPro" id="IPR011701">
    <property type="entry name" value="MFS"/>
</dbReference>
<feature type="region of interest" description="Disordered" evidence="14">
    <location>
        <begin position="394"/>
        <end position="418"/>
    </location>
</feature>
<dbReference type="CDD" id="cd12148">
    <property type="entry name" value="fungal_TF_MHR"/>
    <property type="match status" value="1"/>
</dbReference>
<dbReference type="SMART" id="SM00066">
    <property type="entry name" value="GAL4"/>
    <property type="match status" value="1"/>
</dbReference>
<dbReference type="SMART" id="SM00906">
    <property type="entry name" value="Fungal_trans"/>
    <property type="match status" value="1"/>
</dbReference>